<keyword evidence="1" id="KW-0678">Repressor</keyword>
<dbReference type="GO" id="GO:0000976">
    <property type="term" value="F:transcription cis-regulatory region binding"/>
    <property type="evidence" value="ECO:0007669"/>
    <property type="project" value="TreeGrafter"/>
</dbReference>
<dbReference type="FunFam" id="1.10.260.40:FF:000012">
    <property type="entry name" value="HTH-type transcriptional regulator GntR"/>
    <property type="match status" value="1"/>
</dbReference>
<dbReference type="Pfam" id="PF00356">
    <property type="entry name" value="LacI"/>
    <property type="match status" value="1"/>
</dbReference>
<dbReference type="Gene3D" id="1.10.260.40">
    <property type="entry name" value="lambda repressor-like DNA-binding domains"/>
    <property type="match status" value="1"/>
</dbReference>
<keyword evidence="2" id="KW-0805">Transcription regulation</keyword>
<dbReference type="PROSITE" id="PS50932">
    <property type="entry name" value="HTH_LACI_2"/>
    <property type="match status" value="1"/>
</dbReference>
<dbReference type="Proteomes" id="UP000094070">
    <property type="component" value="Unassembled WGS sequence"/>
</dbReference>
<keyword evidence="4" id="KW-0804">Transcription</keyword>
<keyword evidence="7" id="KW-1185">Reference proteome</keyword>
<name>A0A1E5E3Y4_9VIBR</name>
<dbReference type="SUPFAM" id="SSF53822">
    <property type="entry name" value="Periplasmic binding protein-like I"/>
    <property type="match status" value="1"/>
</dbReference>
<dbReference type="EMBL" id="AJYK02000038">
    <property type="protein sequence ID" value="OEF27283.1"/>
    <property type="molecule type" value="Genomic_DNA"/>
</dbReference>
<dbReference type="SUPFAM" id="SSF47413">
    <property type="entry name" value="lambda repressor-like DNA-binding domains"/>
    <property type="match status" value="1"/>
</dbReference>
<evidence type="ECO:0000256" key="2">
    <source>
        <dbReference type="ARBA" id="ARBA00023015"/>
    </source>
</evidence>
<dbReference type="PANTHER" id="PTHR30146">
    <property type="entry name" value="LACI-RELATED TRANSCRIPTIONAL REPRESSOR"/>
    <property type="match status" value="1"/>
</dbReference>
<dbReference type="CDD" id="cd01392">
    <property type="entry name" value="HTH_LacI"/>
    <property type="match status" value="1"/>
</dbReference>
<dbReference type="RefSeq" id="WP_017024009.1">
    <property type="nucleotide sequence ID" value="NZ_AJYK02000038.1"/>
</dbReference>
<dbReference type="InterPro" id="IPR000843">
    <property type="entry name" value="HTH_LacI"/>
</dbReference>
<accession>A0A1E5E3Y4</accession>
<dbReference type="GO" id="GO:0005737">
    <property type="term" value="C:cytoplasm"/>
    <property type="evidence" value="ECO:0007669"/>
    <property type="project" value="UniProtKB-ARBA"/>
</dbReference>
<dbReference type="InterPro" id="IPR010982">
    <property type="entry name" value="Lambda_DNA-bd_dom_sf"/>
</dbReference>
<comment type="caution">
    <text evidence="6">The sequence shown here is derived from an EMBL/GenBank/DDBJ whole genome shotgun (WGS) entry which is preliminary data.</text>
</comment>
<reference evidence="6 7" key="1">
    <citation type="journal article" date="2012" name="Science">
        <title>Ecological populations of bacteria act as socially cohesive units of antibiotic production and resistance.</title>
        <authorList>
            <person name="Cordero O.X."/>
            <person name="Wildschutte H."/>
            <person name="Kirkup B."/>
            <person name="Proehl S."/>
            <person name="Ngo L."/>
            <person name="Hussain F."/>
            <person name="Le Roux F."/>
            <person name="Mincer T."/>
            <person name="Polz M.F."/>
        </authorList>
    </citation>
    <scope>NUCLEOTIDE SEQUENCE [LARGE SCALE GENOMIC DNA]</scope>
    <source>
        <strain evidence="6 7">1S-45</strain>
    </source>
</reference>
<dbReference type="STRING" id="1188252.A1QC_06600"/>
<dbReference type="SMART" id="SM00354">
    <property type="entry name" value="HTH_LACI"/>
    <property type="match status" value="1"/>
</dbReference>
<protein>
    <submittedName>
        <fullName evidence="6">Transcriptional regulator</fullName>
    </submittedName>
</protein>
<dbReference type="AlphaFoldDB" id="A0A1E5E3Y4"/>
<organism evidence="6 7">
    <name type="scientific">Vibrio rumoiensis 1S-45</name>
    <dbReference type="NCBI Taxonomy" id="1188252"/>
    <lineage>
        <taxon>Bacteria</taxon>
        <taxon>Pseudomonadati</taxon>
        <taxon>Pseudomonadota</taxon>
        <taxon>Gammaproteobacteria</taxon>
        <taxon>Vibrionales</taxon>
        <taxon>Vibrionaceae</taxon>
        <taxon>Vibrio</taxon>
    </lineage>
</organism>
<dbReference type="GO" id="GO:0003700">
    <property type="term" value="F:DNA-binding transcription factor activity"/>
    <property type="evidence" value="ECO:0007669"/>
    <property type="project" value="TreeGrafter"/>
</dbReference>
<evidence type="ECO:0000259" key="5">
    <source>
        <dbReference type="PROSITE" id="PS50932"/>
    </source>
</evidence>
<sequence>MATKNKRPTLQDIANLVGVTKMTVSRCLRNPDNVSFALRQKITLAVEELGYIPNRAPDILSNAKSRAIGVLVPSLTNQVFAEVIRGIEKVTEPAGYQIMLAHYGYSSLLEEQNIEMLLSYNVDAIILSENHHTERTRKMLQTAGIPTIEIMDTVSPTFEQSVGFDNHAAAKAMTLAMLEQGHDKTVYFAARLDARTKLKLAGYEDAMKEHGLAPISLQTSSASSFTLGADLLHKMLEEYPDANGIFCTNDDLAVGAIYECQRLGIKVPEQIGIAGFHGHDLSNIMVPRLATVITPREQIGSISAEQILQRLAGKPISQPTIDLGFQVELRESI</sequence>
<dbReference type="Pfam" id="PF00532">
    <property type="entry name" value="Peripla_BP_1"/>
    <property type="match status" value="1"/>
</dbReference>
<keyword evidence="3" id="KW-0238">DNA-binding</keyword>
<evidence type="ECO:0000313" key="6">
    <source>
        <dbReference type="EMBL" id="OEF27283.1"/>
    </source>
</evidence>
<dbReference type="CDD" id="cd01575">
    <property type="entry name" value="PBP1_GntR"/>
    <property type="match status" value="1"/>
</dbReference>
<gene>
    <name evidence="6" type="ORF">A1QC_06600</name>
</gene>
<evidence type="ECO:0000313" key="7">
    <source>
        <dbReference type="Proteomes" id="UP000094070"/>
    </source>
</evidence>
<dbReference type="Gene3D" id="3.40.50.2300">
    <property type="match status" value="2"/>
</dbReference>
<dbReference type="InterPro" id="IPR028082">
    <property type="entry name" value="Peripla_BP_I"/>
</dbReference>
<dbReference type="NCBIfam" id="NF011563">
    <property type="entry name" value="PRK14987.1"/>
    <property type="match status" value="1"/>
</dbReference>
<evidence type="ECO:0000256" key="1">
    <source>
        <dbReference type="ARBA" id="ARBA00022491"/>
    </source>
</evidence>
<proteinExistence type="predicted"/>
<evidence type="ECO:0000256" key="4">
    <source>
        <dbReference type="ARBA" id="ARBA00023163"/>
    </source>
</evidence>
<evidence type="ECO:0000256" key="3">
    <source>
        <dbReference type="ARBA" id="ARBA00023125"/>
    </source>
</evidence>
<dbReference type="PANTHER" id="PTHR30146:SF2">
    <property type="entry name" value="HTH-TYPE TRANSCRIPTIONAL REGULATOR GNTR"/>
    <property type="match status" value="1"/>
</dbReference>
<dbReference type="InterPro" id="IPR001761">
    <property type="entry name" value="Peripla_BP/Lac1_sug-bd_dom"/>
</dbReference>
<feature type="domain" description="HTH lacI-type" evidence="5">
    <location>
        <begin position="8"/>
        <end position="62"/>
    </location>
</feature>
<dbReference type="OrthoDB" id="5681588at2"/>
<dbReference type="eggNOG" id="COG1609">
    <property type="taxonomic scope" value="Bacteria"/>
</dbReference>